<evidence type="ECO:0000256" key="4">
    <source>
        <dbReference type="ARBA" id="ARBA00022842"/>
    </source>
</evidence>
<sequence>MKYQFSTIVDPATYDNEGLSNGIDLRKNNFTHFEDRGAIRAQQDWAKHVAPIKQFKGTLGHDYSFMTVCVPECIPIRLEIISYANEFAFMYDDDTELDNENNTSAENDKLIGIFLAGTQGWSSLQDQSSSGKTRILKQLFSEMVEIDKECAIVTMKAWAEFLRVGSSRQHGTVFTRLEDYLPYRIKDVGEMFWFGVVTFGMALHIPDHEMDACHKLMEPAWIAVGLANDVFSWPKERDASQRLGRTHVVNAVWVVMQEHGFSQKQADQYCRELAAQYVSQYVDSIRNIKNEESISPDLRTYVEAMQYSISGNVIWSKFCPRYNPEKRFNQTQLDWMQNELPSSVELDRASNTSSSFLSTSTHGSPVSGSQATIESKEGWTADSSGIVSLLLNCSLPPLSHKVISAPWIYVDSLPSKGTRDMFLDALNHWLRVDGQRASQVKMAIRMLHNASLMLDDVQDGSPLRRSKPSAHRVFGVAQTTNSAAFLVNESIKLIRELAGDQGVAAVLEKLTSLFVGQAQDLHSSRNLSRPSLTEYIQTIDQKTSALFELASRLMCLCSTATVVPNRSLSRFCILLGRFFQIRDDYQNLTSPEYTKQKGFCDDLDSGTYTLPLVYAISQQSENLLLQNLLSTRLAEGTLDDAQKRLALDQMQLVKTDEFLQKILASLYDELRAELQCISSSFASENPQMELMLVMLKL</sequence>
<feature type="region of interest" description="Disordered" evidence="5">
    <location>
        <begin position="354"/>
        <end position="374"/>
    </location>
</feature>
<dbReference type="GO" id="GO:0046165">
    <property type="term" value="P:alcohol biosynthetic process"/>
    <property type="evidence" value="ECO:0007669"/>
    <property type="project" value="UniProtKB-ARBA"/>
</dbReference>
<dbReference type="GO" id="GO:0004311">
    <property type="term" value="F:geranylgeranyl diphosphate synthase activity"/>
    <property type="evidence" value="ECO:0007669"/>
    <property type="project" value="UniProtKB-EC"/>
</dbReference>
<dbReference type="Proteomes" id="UP000240883">
    <property type="component" value="Unassembled WGS sequence"/>
</dbReference>
<gene>
    <name evidence="6" type="ORF">BS50DRAFT_658976</name>
</gene>
<dbReference type="InterPro" id="IPR033749">
    <property type="entry name" value="Polyprenyl_synt_CS"/>
</dbReference>
<dbReference type="AlphaFoldDB" id="A0A2T2N170"/>
<keyword evidence="2" id="KW-0808">Transferase</keyword>
<dbReference type="InterPro" id="IPR000092">
    <property type="entry name" value="Polyprenyl_synt"/>
</dbReference>
<accession>A0A2T2N170</accession>
<dbReference type="EMBL" id="KZ678162">
    <property type="protein sequence ID" value="PSN59191.1"/>
    <property type="molecule type" value="Genomic_DNA"/>
</dbReference>
<reference evidence="6 7" key="1">
    <citation type="journal article" date="2018" name="Front. Microbiol.">
        <title>Genome-Wide Analysis of Corynespora cassiicola Leaf Fall Disease Putative Effectors.</title>
        <authorList>
            <person name="Lopez D."/>
            <person name="Ribeiro S."/>
            <person name="Label P."/>
            <person name="Fumanal B."/>
            <person name="Venisse J.S."/>
            <person name="Kohler A."/>
            <person name="de Oliveira R.R."/>
            <person name="Labutti K."/>
            <person name="Lipzen A."/>
            <person name="Lail K."/>
            <person name="Bauer D."/>
            <person name="Ohm R.A."/>
            <person name="Barry K.W."/>
            <person name="Spatafora J."/>
            <person name="Grigoriev I.V."/>
            <person name="Martin F.M."/>
            <person name="Pujade-Renaud V."/>
        </authorList>
    </citation>
    <scope>NUCLEOTIDE SEQUENCE [LARGE SCALE GENOMIC DNA]</scope>
    <source>
        <strain evidence="6 7">Philippines</strain>
    </source>
</reference>
<dbReference type="InterPro" id="IPR008949">
    <property type="entry name" value="Isoprenoid_synthase_dom_sf"/>
</dbReference>
<evidence type="ECO:0000313" key="7">
    <source>
        <dbReference type="Proteomes" id="UP000240883"/>
    </source>
</evidence>
<feature type="compositionally biased region" description="Low complexity" evidence="5">
    <location>
        <begin position="354"/>
        <end position="364"/>
    </location>
</feature>
<dbReference type="Pfam" id="PF00348">
    <property type="entry name" value="polyprenyl_synt"/>
    <property type="match status" value="1"/>
</dbReference>
<evidence type="ECO:0000313" key="6">
    <source>
        <dbReference type="EMBL" id="PSN59191.1"/>
    </source>
</evidence>
<dbReference type="SUPFAM" id="SSF48576">
    <property type="entry name" value="Terpenoid synthases"/>
    <property type="match status" value="2"/>
</dbReference>
<evidence type="ECO:0000256" key="5">
    <source>
        <dbReference type="SAM" id="MobiDB-lite"/>
    </source>
</evidence>
<evidence type="ECO:0000256" key="1">
    <source>
        <dbReference type="ARBA" id="ARBA00012382"/>
    </source>
</evidence>
<dbReference type="GO" id="GO:0043386">
    <property type="term" value="P:mycotoxin biosynthetic process"/>
    <property type="evidence" value="ECO:0007669"/>
    <property type="project" value="UniProtKB-ARBA"/>
</dbReference>
<keyword evidence="7" id="KW-1185">Reference proteome</keyword>
<proteinExistence type="predicted"/>
<evidence type="ECO:0000256" key="3">
    <source>
        <dbReference type="ARBA" id="ARBA00022723"/>
    </source>
</evidence>
<dbReference type="Gene3D" id="1.10.600.10">
    <property type="entry name" value="Farnesyl Diphosphate Synthase"/>
    <property type="match status" value="2"/>
</dbReference>
<keyword evidence="4" id="KW-0460">Magnesium</keyword>
<dbReference type="EC" id="2.5.1.29" evidence="1"/>
<dbReference type="PROSITE" id="PS00444">
    <property type="entry name" value="POLYPRENYL_SYNTHASE_2"/>
    <property type="match status" value="1"/>
</dbReference>
<dbReference type="Pfam" id="PF19086">
    <property type="entry name" value="Terpene_syn_C_2"/>
    <property type="match status" value="1"/>
</dbReference>
<dbReference type="GO" id="GO:0046872">
    <property type="term" value="F:metal ion binding"/>
    <property type="evidence" value="ECO:0007669"/>
    <property type="project" value="UniProtKB-KW"/>
</dbReference>
<organism evidence="6 7">
    <name type="scientific">Corynespora cassiicola Philippines</name>
    <dbReference type="NCBI Taxonomy" id="1448308"/>
    <lineage>
        <taxon>Eukaryota</taxon>
        <taxon>Fungi</taxon>
        <taxon>Dikarya</taxon>
        <taxon>Ascomycota</taxon>
        <taxon>Pezizomycotina</taxon>
        <taxon>Dothideomycetes</taxon>
        <taxon>Pleosporomycetidae</taxon>
        <taxon>Pleosporales</taxon>
        <taxon>Corynesporascaceae</taxon>
        <taxon>Corynespora</taxon>
    </lineage>
</organism>
<dbReference type="STRING" id="1448308.A0A2T2N170"/>
<dbReference type="PANTHER" id="PTHR12001:SF72">
    <property type="entry name" value="THIJ_PFPI FAMILY PROTEIN (AFU_ORTHOLOGUE AFUA_3G01210)-RELATED"/>
    <property type="match status" value="1"/>
</dbReference>
<name>A0A2T2N170_CORCC</name>
<keyword evidence="3" id="KW-0479">Metal-binding</keyword>
<evidence type="ECO:0000256" key="2">
    <source>
        <dbReference type="ARBA" id="ARBA00022679"/>
    </source>
</evidence>
<dbReference type="PANTHER" id="PTHR12001">
    <property type="entry name" value="GERANYLGERANYL PYROPHOSPHATE SYNTHASE"/>
    <property type="match status" value="1"/>
</dbReference>
<dbReference type="OrthoDB" id="6921389at2759"/>
<dbReference type="GO" id="GO:0008299">
    <property type="term" value="P:isoprenoid biosynthetic process"/>
    <property type="evidence" value="ECO:0007669"/>
    <property type="project" value="InterPro"/>
</dbReference>
<protein>
    <recommendedName>
        <fullName evidence="1">geranylgeranyl diphosphate synthase</fullName>
        <ecNumber evidence="1">2.5.1.29</ecNumber>
    </recommendedName>
</protein>